<evidence type="ECO:0000313" key="2">
    <source>
        <dbReference type="Proteomes" id="UP000054771"/>
    </source>
</evidence>
<dbReference type="AlphaFoldDB" id="A0A0U5FPK4"/>
<protein>
    <submittedName>
        <fullName evidence="1">Uncharacterized protein</fullName>
    </submittedName>
</protein>
<dbReference type="OrthoDB" id="5386682at2759"/>
<sequence>MGPDSDVFQELTVFLTPWTSSIGTVFLLWKPESERLRGVPSWAIHPVLIPMKSGGRQEAVPLDPNQWKADGGFWTWLRLTPIDVVKGYNPPSTTSVMSASSDSLWQSTFRFVKDRLPALRSCKYGIIPECSPDLNTLRLHGLVFDTVMATSPSPPRSHVLDIFRMSQPTPSGFLAILWTTALEYYRARQWLLRWQGFLEANINRANLKIGLAGPDPYVATQRKAGIRAAFWRAIITDRIRGVDGTLEAPDDAFIDRILPQFTGEANPMS</sequence>
<dbReference type="Proteomes" id="UP000054771">
    <property type="component" value="Unassembled WGS sequence"/>
</dbReference>
<dbReference type="EMBL" id="CDMC01000001">
    <property type="protein sequence ID" value="CEL01291.1"/>
    <property type="molecule type" value="Genomic_DNA"/>
</dbReference>
<accession>A0A0U5FPK4</accession>
<organism evidence="1 2">
    <name type="scientific">Aspergillus calidoustus</name>
    <dbReference type="NCBI Taxonomy" id="454130"/>
    <lineage>
        <taxon>Eukaryota</taxon>
        <taxon>Fungi</taxon>
        <taxon>Dikarya</taxon>
        <taxon>Ascomycota</taxon>
        <taxon>Pezizomycotina</taxon>
        <taxon>Eurotiomycetes</taxon>
        <taxon>Eurotiomycetidae</taxon>
        <taxon>Eurotiales</taxon>
        <taxon>Aspergillaceae</taxon>
        <taxon>Aspergillus</taxon>
        <taxon>Aspergillus subgen. Nidulantes</taxon>
    </lineage>
</organism>
<name>A0A0U5FPK4_ASPCI</name>
<keyword evidence="2" id="KW-1185">Reference proteome</keyword>
<evidence type="ECO:0000313" key="1">
    <source>
        <dbReference type="EMBL" id="CEL01291.1"/>
    </source>
</evidence>
<proteinExistence type="predicted"/>
<reference evidence="2" key="1">
    <citation type="journal article" date="2016" name="Genome Announc.">
        <title>Draft genome sequences of fungus Aspergillus calidoustus.</title>
        <authorList>
            <person name="Horn F."/>
            <person name="Linde J."/>
            <person name="Mattern D.J."/>
            <person name="Walther G."/>
            <person name="Guthke R."/>
            <person name="Scherlach K."/>
            <person name="Martin K."/>
            <person name="Brakhage A.A."/>
            <person name="Petzke L."/>
            <person name="Valiante V."/>
        </authorList>
    </citation>
    <scope>NUCLEOTIDE SEQUENCE [LARGE SCALE GENOMIC DNA]</scope>
    <source>
        <strain evidence="2">SF006504</strain>
    </source>
</reference>
<gene>
    <name evidence="1" type="ORF">ASPCAL00879</name>
</gene>